<sequence length="87" mass="10103">MKASQQQTDPRSRWINLIEVNDEVIRNERTMHSPAKISQARRKETGNVCKSTLTPPVTCQPFFALVNCCLAQYFHSCWNCLIYNIWA</sequence>
<organism evidence="1 2">
    <name type="scientific">Ilyodon furcidens</name>
    <name type="common">goldbreast splitfin</name>
    <dbReference type="NCBI Taxonomy" id="33524"/>
    <lineage>
        <taxon>Eukaryota</taxon>
        <taxon>Metazoa</taxon>
        <taxon>Chordata</taxon>
        <taxon>Craniata</taxon>
        <taxon>Vertebrata</taxon>
        <taxon>Euteleostomi</taxon>
        <taxon>Actinopterygii</taxon>
        <taxon>Neopterygii</taxon>
        <taxon>Teleostei</taxon>
        <taxon>Neoteleostei</taxon>
        <taxon>Acanthomorphata</taxon>
        <taxon>Ovalentaria</taxon>
        <taxon>Atherinomorphae</taxon>
        <taxon>Cyprinodontiformes</taxon>
        <taxon>Goodeidae</taxon>
        <taxon>Ilyodon</taxon>
    </lineage>
</organism>
<comment type="caution">
    <text evidence="1">The sequence shown here is derived from an EMBL/GenBank/DDBJ whole genome shotgun (WGS) entry which is preliminary data.</text>
</comment>
<gene>
    <name evidence="1" type="ORF">ILYODFUR_008644</name>
</gene>
<accession>A0ABV0U3R6</accession>
<protein>
    <submittedName>
        <fullName evidence="1">Uncharacterized protein</fullName>
    </submittedName>
</protein>
<dbReference type="EMBL" id="JAHRIQ010058514">
    <property type="protein sequence ID" value="MEQ2239830.1"/>
    <property type="molecule type" value="Genomic_DNA"/>
</dbReference>
<keyword evidence="2" id="KW-1185">Reference proteome</keyword>
<dbReference type="Proteomes" id="UP001482620">
    <property type="component" value="Unassembled WGS sequence"/>
</dbReference>
<proteinExistence type="predicted"/>
<reference evidence="1 2" key="1">
    <citation type="submission" date="2021-06" db="EMBL/GenBank/DDBJ databases">
        <authorList>
            <person name="Palmer J.M."/>
        </authorList>
    </citation>
    <scope>NUCLEOTIDE SEQUENCE [LARGE SCALE GENOMIC DNA]</scope>
    <source>
        <strain evidence="2">if_2019</strain>
        <tissue evidence="1">Muscle</tissue>
    </source>
</reference>
<evidence type="ECO:0000313" key="2">
    <source>
        <dbReference type="Proteomes" id="UP001482620"/>
    </source>
</evidence>
<evidence type="ECO:0000313" key="1">
    <source>
        <dbReference type="EMBL" id="MEQ2239830.1"/>
    </source>
</evidence>
<name>A0ABV0U3R6_9TELE</name>